<dbReference type="InterPro" id="IPR011250">
    <property type="entry name" value="OMP/PagP_B-barrel"/>
</dbReference>
<feature type="signal peptide" evidence="2">
    <location>
        <begin position="1"/>
        <end position="19"/>
    </location>
</feature>
<dbReference type="SUPFAM" id="SSF56925">
    <property type="entry name" value="OMPA-like"/>
    <property type="match status" value="1"/>
</dbReference>
<evidence type="ECO:0000256" key="1">
    <source>
        <dbReference type="SAM" id="MobiDB-lite"/>
    </source>
</evidence>
<evidence type="ECO:0000259" key="3">
    <source>
        <dbReference type="Pfam" id="PF13568"/>
    </source>
</evidence>
<dbReference type="Pfam" id="PF13568">
    <property type="entry name" value="OMP_b-brl_2"/>
    <property type="match status" value="1"/>
</dbReference>
<name>A0A927GFD1_9BACT</name>
<feature type="domain" description="Outer membrane protein beta-barrel" evidence="3">
    <location>
        <begin position="103"/>
        <end position="261"/>
    </location>
</feature>
<accession>A0A927GFD1</accession>
<dbReference type="AlphaFoldDB" id="A0A927GFD1"/>
<comment type="caution">
    <text evidence="4">The sequence shown here is derived from an EMBL/GenBank/DDBJ whole genome shotgun (WGS) entry which is preliminary data.</text>
</comment>
<dbReference type="RefSeq" id="WP_191041399.1">
    <property type="nucleotide sequence ID" value="NZ_JACXAA010000009.1"/>
</dbReference>
<dbReference type="EMBL" id="JACXAA010000009">
    <property type="protein sequence ID" value="MBD2755782.1"/>
    <property type="molecule type" value="Genomic_DNA"/>
</dbReference>
<organism evidence="4 5">
    <name type="scientific">Spirosoma validum</name>
    <dbReference type="NCBI Taxonomy" id="2771355"/>
    <lineage>
        <taxon>Bacteria</taxon>
        <taxon>Pseudomonadati</taxon>
        <taxon>Bacteroidota</taxon>
        <taxon>Cytophagia</taxon>
        <taxon>Cytophagales</taxon>
        <taxon>Cytophagaceae</taxon>
        <taxon>Spirosoma</taxon>
    </lineage>
</organism>
<keyword evidence="2" id="KW-0732">Signal</keyword>
<proteinExistence type="predicted"/>
<feature type="region of interest" description="Disordered" evidence="1">
    <location>
        <begin position="18"/>
        <end position="75"/>
    </location>
</feature>
<sequence length="290" mass="30306">MKVLLSLLTLSLVSQGLLAQSRPAARKPTSANRSEATRTASTPARKPAPVAQYTAPQPAPAAPAPQQQPGQEPQATAYVTPGAQATPTTRPTRYAAPARVDKGGFRIGFRLGANSSTIGGFDPASFGEGVKAARPIGFHGGVIFNFGGPNFSVQPEILYTQYGIKMTAGSEFWQLKYNFIEVPILFKASFGQPSLRYFVNAGPVASYTMGGTESFQFSGQSGSQTIDMTGSGRMSFGISGGGGIALQAGPGAVQVEARYAYLFSSAENGVKLNPQNAMLSVGYLIPLGGR</sequence>
<feature type="compositionally biased region" description="Low complexity" evidence="1">
    <location>
        <begin position="47"/>
        <end position="56"/>
    </location>
</feature>
<feature type="compositionally biased region" description="Low complexity" evidence="1">
    <location>
        <begin position="64"/>
        <end position="75"/>
    </location>
</feature>
<dbReference type="InterPro" id="IPR025665">
    <property type="entry name" value="Beta-barrel_OMP_2"/>
</dbReference>
<gene>
    <name evidence="4" type="ORF">IC230_22960</name>
</gene>
<feature type="chain" id="PRO_5038103603" evidence="2">
    <location>
        <begin position="20"/>
        <end position="290"/>
    </location>
</feature>
<feature type="compositionally biased region" description="Polar residues" evidence="1">
    <location>
        <begin position="29"/>
        <end position="42"/>
    </location>
</feature>
<dbReference type="Proteomes" id="UP000653797">
    <property type="component" value="Unassembled WGS sequence"/>
</dbReference>
<protein>
    <submittedName>
        <fullName evidence="4">PorT family protein</fullName>
    </submittedName>
</protein>
<reference evidence="4" key="1">
    <citation type="submission" date="2020-09" db="EMBL/GenBank/DDBJ databases">
        <authorList>
            <person name="Kim M.K."/>
        </authorList>
    </citation>
    <scope>NUCLEOTIDE SEQUENCE</scope>
    <source>
        <strain evidence="4">BT704</strain>
    </source>
</reference>
<evidence type="ECO:0000256" key="2">
    <source>
        <dbReference type="SAM" id="SignalP"/>
    </source>
</evidence>
<evidence type="ECO:0000313" key="5">
    <source>
        <dbReference type="Proteomes" id="UP000653797"/>
    </source>
</evidence>
<evidence type="ECO:0000313" key="4">
    <source>
        <dbReference type="EMBL" id="MBD2755782.1"/>
    </source>
</evidence>
<keyword evidence="5" id="KW-1185">Reference proteome</keyword>